<protein>
    <submittedName>
        <fullName evidence="1">Uncharacterized protein</fullName>
    </submittedName>
</protein>
<reference evidence="1 2" key="1">
    <citation type="journal article" date="2018" name="ISME J.">
        <title>Endosymbiont genomes yield clues of tubeworm success.</title>
        <authorList>
            <person name="Li Y."/>
            <person name="Liles M.R."/>
            <person name="Halanych K.M."/>
        </authorList>
    </citation>
    <scope>NUCLEOTIDE SEQUENCE [LARGE SCALE GENOMIC DNA]</scope>
    <source>
        <strain evidence="1">A1464</strain>
    </source>
</reference>
<sequence>MCKLLSEWSPSKAAIDLVKLNGLNDDQIAKSVDYLKNQSDLKHIDDVKGYDNWNSLFIMFCVKANKEV</sequence>
<name>A0A370DHR8_9GAMM</name>
<gene>
    <name evidence="1" type="ORF">DIZ80_08020</name>
</gene>
<dbReference type="EMBL" id="QFXC01000008">
    <property type="protein sequence ID" value="RDH84070.1"/>
    <property type="molecule type" value="Genomic_DNA"/>
</dbReference>
<organism evidence="1 2">
    <name type="scientific">endosymbiont of Galathealinum brachiosum</name>
    <dbReference type="NCBI Taxonomy" id="2200906"/>
    <lineage>
        <taxon>Bacteria</taxon>
        <taxon>Pseudomonadati</taxon>
        <taxon>Pseudomonadota</taxon>
        <taxon>Gammaproteobacteria</taxon>
        <taxon>sulfur-oxidizing symbionts</taxon>
    </lineage>
</organism>
<accession>A0A370DHR8</accession>
<dbReference type="Proteomes" id="UP000254266">
    <property type="component" value="Unassembled WGS sequence"/>
</dbReference>
<evidence type="ECO:0000313" key="2">
    <source>
        <dbReference type="Proteomes" id="UP000254266"/>
    </source>
</evidence>
<evidence type="ECO:0000313" key="1">
    <source>
        <dbReference type="EMBL" id="RDH84070.1"/>
    </source>
</evidence>
<keyword evidence="2" id="KW-1185">Reference proteome</keyword>
<dbReference type="AlphaFoldDB" id="A0A370DHR8"/>
<comment type="caution">
    <text evidence="1">The sequence shown here is derived from an EMBL/GenBank/DDBJ whole genome shotgun (WGS) entry which is preliminary data.</text>
</comment>
<proteinExistence type="predicted"/>